<organism evidence="1 2">
    <name type="scientific">Cetraspora pellucida</name>
    <dbReference type="NCBI Taxonomy" id="1433469"/>
    <lineage>
        <taxon>Eukaryota</taxon>
        <taxon>Fungi</taxon>
        <taxon>Fungi incertae sedis</taxon>
        <taxon>Mucoromycota</taxon>
        <taxon>Glomeromycotina</taxon>
        <taxon>Glomeromycetes</taxon>
        <taxon>Diversisporales</taxon>
        <taxon>Gigasporaceae</taxon>
        <taxon>Cetraspora</taxon>
    </lineage>
</organism>
<name>A0A9N9DT12_9GLOM</name>
<dbReference type="Gene3D" id="3.30.420.10">
    <property type="entry name" value="Ribonuclease H-like superfamily/Ribonuclease H"/>
    <property type="match status" value="1"/>
</dbReference>
<proteinExistence type="predicted"/>
<dbReference type="InterPro" id="IPR036397">
    <property type="entry name" value="RNaseH_sf"/>
</dbReference>
<evidence type="ECO:0000313" key="1">
    <source>
        <dbReference type="EMBL" id="CAG8651306.1"/>
    </source>
</evidence>
<keyword evidence="2" id="KW-1185">Reference proteome</keyword>
<dbReference type="AlphaFoldDB" id="A0A9N9DT12"/>
<gene>
    <name evidence="1" type="ORF">CPELLU_LOCUS9348</name>
</gene>
<dbReference type="InterPro" id="IPR052709">
    <property type="entry name" value="Transposase-MT_Hybrid"/>
</dbReference>
<comment type="caution">
    <text evidence="1">The sequence shown here is derived from an EMBL/GenBank/DDBJ whole genome shotgun (WGS) entry which is preliminary data.</text>
</comment>
<sequence length="207" mass="23341">IEAFKAGKSNIEDAPHFGHSCKAVTDSNIAKIKTLISDDPHITVEGIQHVVDISVGSIETILYTKLHAHKVCSKWVLHTLSEKNKQKKVKVSKQLLKYLDNGFQNIITVSRIVASIVVKEGHTVNRRYYGNDVLLLVFKNFKEISGRSTVRDIMLHHDNATPHKAKEVTEVLRKERVILLSHPPYSPDLALCDFFLFPKIKKELGGL</sequence>
<dbReference type="OrthoDB" id="2416077at2759"/>
<protein>
    <submittedName>
        <fullName evidence="1">19638_t:CDS:1</fullName>
    </submittedName>
</protein>
<dbReference type="PANTHER" id="PTHR46060">
    <property type="entry name" value="MARINER MOS1 TRANSPOSASE-LIKE PROTEIN"/>
    <property type="match status" value="1"/>
</dbReference>
<evidence type="ECO:0000313" key="2">
    <source>
        <dbReference type="Proteomes" id="UP000789759"/>
    </source>
</evidence>
<dbReference type="EMBL" id="CAJVQA010007087">
    <property type="protein sequence ID" value="CAG8651306.1"/>
    <property type="molecule type" value="Genomic_DNA"/>
</dbReference>
<reference evidence="1" key="1">
    <citation type="submission" date="2021-06" db="EMBL/GenBank/DDBJ databases">
        <authorList>
            <person name="Kallberg Y."/>
            <person name="Tangrot J."/>
            <person name="Rosling A."/>
        </authorList>
    </citation>
    <scope>NUCLEOTIDE SEQUENCE</scope>
    <source>
        <strain evidence="1">FL966</strain>
    </source>
</reference>
<feature type="non-terminal residue" evidence="1">
    <location>
        <position position="207"/>
    </location>
</feature>
<accession>A0A9N9DT12</accession>
<dbReference type="Proteomes" id="UP000789759">
    <property type="component" value="Unassembled WGS sequence"/>
</dbReference>
<dbReference type="GO" id="GO:0003676">
    <property type="term" value="F:nucleic acid binding"/>
    <property type="evidence" value="ECO:0007669"/>
    <property type="project" value="InterPro"/>
</dbReference>
<dbReference type="PANTHER" id="PTHR46060:SF1">
    <property type="entry name" value="MARINER MOS1 TRANSPOSASE-LIKE PROTEIN"/>
    <property type="match status" value="1"/>
</dbReference>